<accession>A0AA87YUZ2</accession>
<protein>
    <submittedName>
        <fullName evidence="1">Uncharacterized protein</fullName>
    </submittedName>
</protein>
<proteinExistence type="predicted"/>
<keyword evidence="2" id="KW-1185">Reference proteome</keyword>
<dbReference type="EMBL" id="BTGU01009402">
    <property type="protein sequence ID" value="GMN23718.1"/>
    <property type="molecule type" value="Genomic_DNA"/>
</dbReference>
<name>A0AA87YUZ2_FICCA</name>
<evidence type="ECO:0000313" key="1">
    <source>
        <dbReference type="EMBL" id="GMN23718.1"/>
    </source>
</evidence>
<sequence length="60" mass="6979">MRDLDSIAIRSRAVVVAVMIFGRRGKSNNWIEEIAGKCDHQWPDDRRRPLEQSLSLVEEK</sequence>
<evidence type="ECO:0000313" key="2">
    <source>
        <dbReference type="Proteomes" id="UP001187192"/>
    </source>
</evidence>
<dbReference type="Proteomes" id="UP001187192">
    <property type="component" value="Unassembled WGS sequence"/>
</dbReference>
<organism evidence="1 2">
    <name type="scientific">Ficus carica</name>
    <name type="common">Common fig</name>
    <dbReference type="NCBI Taxonomy" id="3494"/>
    <lineage>
        <taxon>Eukaryota</taxon>
        <taxon>Viridiplantae</taxon>
        <taxon>Streptophyta</taxon>
        <taxon>Embryophyta</taxon>
        <taxon>Tracheophyta</taxon>
        <taxon>Spermatophyta</taxon>
        <taxon>Magnoliopsida</taxon>
        <taxon>eudicotyledons</taxon>
        <taxon>Gunneridae</taxon>
        <taxon>Pentapetalae</taxon>
        <taxon>rosids</taxon>
        <taxon>fabids</taxon>
        <taxon>Rosales</taxon>
        <taxon>Moraceae</taxon>
        <taxon>Ficeae</taxon>
        <taxon>Ficus</taxon>
    </lineage>
</organism>
<comment type="caution">
    <text evidence="1">The sequence shown here is derived from an EMBL/GenBank/DDBJ whole genome shotgun (WGS) entry which is preliminary data.</text>
</comment>
<gene>
    <name evidence="1" type="ORF">TIFTF001_051324</name>
</gene>
<reference evidence="1" key="1">
    <citation type="submission" date="2023-07" db="EMBL/GenBank/DDBJ databases">
        <title>draft genome sequence of fig (Ficus carica).</title>
        <authorList>
            <person name="Takahashi T."/>
            <person name="Nishimura K."/>
        </authorList>
    </citation>
    <scope>NUCLEOTIDE SEQUENCE</scope>
</reference>
<dbReference type="AlphaFoldDB" id="A0AA87YUZ2"/>